<dbReference type="Proteomes" id="UP000730618">
    <property type="component" value="Unassembled WGS sequence"/>
</dbReference>
<dbReference type="EMBL" id="CAJVCE010000003">
    <property type="protein sequence ID" value="CAG7628917.1"/>
    <property type="molecule type" value="Genomic_DNA"/>
</dbReference>
<gene>
    <name evidence="1" type="ORF">PAECIP111802_01506</name>
</gene>
<reference evidence="1 2" key="1">
    <citation type="submission" date="2021-06" db="EMBL/GenBank/DDBJ databases">
        <authorList>
            <person name="Criscuolo A."/>
        </authorList>
    </citation>
    <scope>NUCLEOTIDE SEQUENCE [LARGE SCALE GENOMIC DNA]</scope>
    <source>
        <strain evidence="2">CIP 111802</strain>
    </source>
</reference>
<proteinExistence type="predicted"/>
<protein>
    <submittedName>
        <fullName evidence="1">Uncharacterized protein</fullName>
    </submittedName>
</protein>
<accession>A0ABM8VDU6</accession>
<keyword evidence="2" id="KW-1185">Reference proteome</keyword>
<sequence length="43" mass="4630">MMAMAKLAIEGGKPARSKLLPPNGFIYDLDAGAWFKIPISHTA</sequence>
<organism evidence="1 2">
    <name type="scientific">Paenibacillus allorhizosphaerae</name>
    <dbReference type="NCBI Taxonomy" id="2849866"/>
    <lineage>
        <taxon>Bacteria</taxon>
        <taxon>Bacillati</taxon>
        <taxon>Bacillota</taxon>
        <taxon>Bacilli</taxon>
        <taxon>Bacillales</taxon>
        <taxon>Paenibacillaceae</taxon>
        <taxon>Paenibacillus</taxon>
    </lineage>
</organism>
<comment type="caution">
    <text evidence="1">The sequence shown here is derived from an EMBL/GenBank/DDBJ whole genome shotgun (WGS) entry which is preliminary data.</text>
</comment>
<evidence type="ECO:0000313" key="1">
    <source>
        <dbReference type="EMBL" id="CAG7628917.1"/>
    </source>
</evidence>
<evidence type="ECO:0000313" key="2">
    <source>
        <dbReference type="Proteomes" id="UP000730618"/>
    </source>
</evidence>
<name>A0ABM8VDU6_9BACL</name>